<dbReference type="CDD" id="cd05233">
    <property type="entry name" value="SDR_c"/>
    <property type="match status" value="1"/>
</dbReference>
<dbReference type="PRINTS" id="PR00081">
    <property type="entry name" value="GDHRDH"/>
</dbReference>
<evidence type="ECO:0000313" key="3">
    <source>
        <dbReference type="EMBL" id="PIZ46531.1"/>
    </source>
</evidence>
<keyword evidence="2" id="KW-0560">Oxidoreductase</keyword>
<dbReference type="InterPro" id="IPR036291">
    <property type="entry name" value="NAD(P)-bd_dom_sf"/>
</dbReference>
<evidence type="ECO:0000256" key="2">
    <source>
        <dbReference type="ARBA" id="ARBA00023002"/>
    </source>
</evidence>
<dbReference type="SUPFAM" id="SSF51735">
    <property type="entry name" value="NAD(P)-binding Rossmann-fold domains"/>
    <property type="match status" value="1"/>
</dbReference>
<sequence>MCWLLTNVIDAYNETVSKTAVITGASSGIGNAIAHQLASEGYNLSLNYFGKAEKVEEIVSQFEKYGNEVIVIHSDISTSQGRDAFINHTVDHFSSIDVLVNNAGIYMRTSFSDLSVEAYEKTLGVNLTGALFLTQGFLSSFNENSSIVFMSSINAFVGSDHGVDYNISKAGMIAIARSLAIELAPKVRVNAIAPGSIDTLLISSDTRTRRDERVDEQLIKRLGTPQDVANMVSYLVSNKASFVTGQTFHVNGGKYFS</sequence>
<proteinExistence type="inferred from homology"/>
<dbReference type="PANTHER" id="PTHR43639">
    <property type="entry name" value="OXIDOREDUCTASE, SHORT-CHAIN DEHYDROGENASE/REDUCTASE FAMILY (AFU_ORTHOLOGUE AFUA_5G02870)"/>
    <property type="match status" value="1"/>
</dbReference>
<comment type="caution">
    <text evidence="3">The sequence shown here is derived from an EMBL/GenBank/DDBJ whole genome shotgun (WGS) entry which is preliminary data.</text>
</comment>
<evidence type="ECO:0000313" key="4">
    <source>
        <dbReference type="Proteomes" id="UP000228920"/>
    </source>
</evidence>
<dbReference type="PRINTS" id="PR00080">
    <property type="entry name" value="SDRFAMILY"/>
</dbReference>
<dbReference type="PROSITE" id="PS00061">
    <property type="entry name" value="ADH_SHORT"/>
    <property type="match status" value="1"/>
</dbReference>
<evidence type="ECO:0000256" key="1">
    <source>
        <dbReference type="ARBA" id="ARBA00006484"/>
    </source>
</evidence>
<dbReference type="Proteomes" id="UP000228920">
    <property type="component" value="Unassembled WGS sequence"/>
</dbReference>
<reference evidence="4" key="1">
    <citation type="submission" date="2017-09" db="EMBL/GenBank/DDBJ databases">
        <title>Depth-based differentiation of microbial function through sediment-hosted aquifers and enrichment of novel symbionts in the deep terrestrial subsurface.</title>
        <authorList>
            <person name="Probst A.J."/>
            <person name="Ladd B."/>
            <person name="Jarett J.K."/>
            <person name="Geller-Mcgrath D.E."/>
            <person name="Sieber C.M.K."/>
            <person name="Emerson J.B."/>
            <person name="Anantharaman K."/>
            <person name="Thomas B.C."/>
            <person name="Malmstrom R."/>
            <person name="Stieglmeier M."/>
            <person name="Klingl A."/>
            <person name="Woyke T."/>
            <person name="Ryan C.M."/>
            <person name="Banfield J.F."/>
        </authorList>
    </citation>
    <scope>NUCLEOTIDE SEQUENCE [LARGE SCALE GENOMIC DNA]</scope>
</reference>
<protein>
    <submittedName>
        <fullName evidence="3">NAD(P)-dependent oxidoreductase</fullName>
    </submittedName>
</protein>
<dbReference type="Gene3D" id="3.40.50.720">
    <property type="entry name" value="NAD(P)-binding Rossmann-like Domain"/>
    <property type="match status" value="1"/>
</dbReference>
<gene>
    <name evidence="3" type="ORF">COY32_03100</name>
</gene>
<dbReference type="InterPro" id="IPR002347">
    <property type="entry name" value="SDR_fam"/>
</dbReference>
<dbReference type="PANTHER" id="PTHR43639:SF1">
    <property type="entry name" value="SHORT-CHAIN DEHYDROGENASE_REDUCTASE FAMILY PROTEIN"/>
    <property type="match status" value="1"/>
</dbReference>
<organism evidence="3 4">
    <name type="scientific">candidate division WWE3 bacterium CG_4_10_14_0_2_um_filter_41_14</name>
    <dbReference type="NCBI Taxonomy" id="1975072"/>
    <lineage>
        <taxon>Bacteria</taxon>
        <taxon>Katanobacteria</taxon>
    </lineage>
</organism>
<name>A0A2M7TJ76_UNCKA</name>
<comment type="similarity">
    <text evidence="1">Belongs to the short-chain dehydrogenases/reductases (SDR) family.</text>
</comment>
<dbReference type="AlphaFoldDB" id="A0A2M7TJ76"/>
<dbReference type="FunFam" id="3.40.50.720:FF:000173">
    <property type="entry name" value="3-oxoacyl-[acyl-carrier protein] reductase"/>
    <property type="match status" value="1"/>
</dbReference>
<dbReference type="EMBL" id="PFNL01000093">
    <property type="protein sequence ID" value="PIZ46531.1"/>
    <property type="molecule type" value="Genomic_DNA"/>
</dbReference>
<dbReference type="GO" id="GO:0016491">
    <property type="term" value="F:oxidoreductase activity"/>
    <property type="evidence" value="ECO:0007669"/>
    <property type="project" value="UniProtKB-KW"/>
</dbReference>
<dbReference type="Pfam" id="PF13561">
    <property type="entry name" value="adh_short_C2"/>
    <property type="match status" value="1"/>
</dbReference>
<dbReference type="InterPro" id="IPR020904">
    <property type="entry name" value="Sc_DH/Rdtase_CS"/>
</dbReference>
<accession>A0A2M7TJ76</accession>